<dbReference type="Gene3D" id="3.90.80.10">
    <property type="entry name" value="Inorganic pyrophosphatase"/>
    <property type="match status" value="1"/>
</dbReference>
<dbReference type="GO" id="GO:0006796">
    <property type="term" value="P:phosphate-containing compound metabolic process"/>
    <property type="evidence" value="ECO:0007669"/>
    <property type="project" value="InterPro"/>
</dbReference>
<dbReference type="EC" id="3.6.1.1" evidence="3"/>
<dbReference type="InterPro" id="IPR036649">
    <property type="entry name" value="Pyrophosphatase_sf"/>
</dbReference>
<evidence type="ECO:0000313" key="9">
    <source>
        <dbReference type="Proteomes" id="UP000262825"/>
    </source>
</evidence>
<evidence type="ECO:0000256" key="3">
    <source>
        <dbReference type="ARBA" id="ARBA00012146"/>
    </source>
</evidence>
<dbReference type="GO" id="GO:0004427">
    <property type="term" value="F:inorganic diphosphate phosphatase activity"/>
    <property type="evidence" value="ECO:0007669"/>
    <property type="project" value="UniProtKB-EC"/>
</dbReference>
<protein>
    <recommendedName>
        <fullName evidence="3">inorganic diphosphatase</fullName>
        <ecNumber evidence="3">3.6.1.1</ecNumber>
    </recommendedName>
    <alternativeName>
        <fullName evidence="7">Pyrophosphate phospho-hydrolase</fullName>
    </alternativeName>
</protein>
<reference evidence="9" key="1">
    <citation type="submission" date="2018-06" db="EMBL/GenBank/DDBJ databases">
        <authorList>
            <person name="Guldener U."/>
        </authorList>
    </citation>
    <scope>NUCLEOTIDE SEQUENCE [LARGE SCALE GENOMIC DNA]</scope>
    <source>
        <strain evidence="9">UTAD17</strain>
    </source>
</reference>
<gene>
    <name evidence="8" type="ORF">SCODWIG_00679</name>
</gene>
<keyword evidence="4" id="KW-0479">Metal-binding</keyword>
<evidence type="ECO:0000313" key="8">
    <source>
        <dbReference type="EMBL" id="SSD58918.1"/>
    </source>
</evidence>
<dbReference type="FunFam" id="3.90.80.10:FF:000007">
    <property type="entry name" value="Inorganic pyrophosphatase, mitochondrial"/>
    <property type="match status" value="1"/>
</dbReference>
<dbReference type="Proteomes" id="UP000262825">
    <property type="component" value="Unassembled WGS sequence"/>
</dbReference>
<dbReference type="InterPro" id="IPR008162">
    <property type="entry name" value="Pyrophosphatase"/>
</dbReference>
<dbReference type="AlphaFoldDB" id="A0A376B2L2"/>
<sequence>MNRFIQQGAKFTSNFKQYLKLPNHNAGSYFHDIQLRNFENISNKNIVNMVVEVPRWSNAKFEISKSIPLNPIVQDTKKGKLRFVNNIFPYHGYIHNYGAIPQTWEDPTLAIASMDNLKGDNDPLDMCEIGNTGILSTGDIVQVKVLGSLALIDDGELDWKIIGINIKDPLANVVNDLNDVAENFPGLLAATKTWFRDYKIPSGKPKNKFFGDYKNVDETIQVIENCHKAWQALINNYDIIDYTDKPWINNSTNNTGFNDIQDTRLPDAPIDPSINTWCYLK</sequence>
<keyword evidence="5" id="KW-0378">Hydrolase</keyword>
<comment type="cofactor">
    <cofactor evidence="1">
        <name>Mg(2+)</name>
        <dbReference type="ChEBI" id="CHEBI:18420"/>
    </cofactor>
</comment>
<evidence type="ECO:0000256" key="1">
    <source>
        <dbReference type="ARBA" id="ARBA00001946"/>
    </source>
</evidence>
<evidence type="ECO:0000256" key="7">
    <source>
        <dbReference type="ARBA" id="ARBA00032535"/>
    </source>
</evidence>
<dbReference type="GO" id="GO:0000287">
    <property type="term" value="F:magnesium ion binding"/>
    <property type="evidence" value="ECO:0007669"/>
    <property type="project" value="InterPro"/>
</dbReference>
<dbReference type="Pfam" id="PF00719">
    <property type="entry name" value="Pyrophosphatase"/>
    <property type="match status" value="1"/>
</dbReference>
<dbReference type="PANTHER" id="PTHR10286">
    <property type="entry name" value="INORGANIC PYROPHOSPHATASE"/>
    <property type="match status" value="1"/>
</dbReference>
<accession>A0A376B2L2</accession>
<dbReference type="PROSITE" id="PS00387">
    <property type="entry name" value="PPASE"/>
    <property type="match status" value="1"/>
</dbReference>
<comment type="similarity">
    <text evidence="2">Belongs to the PPase family.</text>
</comment>
<keyword evidence="9" id="KW-1185">Reference proteome</keyword>
<dbReference type="EMBL" id="UFAJ01000064">
    <property type="protein sequence ID" value="SSD58918.1"/>
    <property type="molecule type" value="Genomic_DNA"/>
</dbReference>
<dbReference type="GO" id="GO:0005737">
    <property type="term" value="C:cytoplasm"/>
    <property type="evidence" value="ECO:0007669"/>
    <property type="project" value="InterPro"/>
</dbReference>
<organism evidence="8 9">
    <name type="scientific">Saccharomycodes ludwigii</name>
    <dbReference type="NCBI Taxonomy" id="36035"/>
    <lineage>
        <taxon>Eukaryota</taxon>
        <taxon>Fungi</taxon>
        <taxon>Dikarya</taxon>
        <taxon>Ascomycota</taxon>
        <taxon>Saccharomycotina</taxon>
        <taxon>Saccharomycetes</taxon>
        <taxon>Saccharomycodales</taxon>
        <taxon>Saccharomycodaceae</taxon>
        <taxon>Saccharomycodes</taxon>
    </lineage>
</organism>
<name>A0A376B2L2_9ASCO</name>
<evidence type="ECO:0000256" key="6">
    <source>
        <dbReference type="ARBA" id="ARBA00022842"/>
    </source>
</evidence>
<evidence type="ECO:0000256" key="5">
    <source>
        <dbReference type="ARBA" id="ARBA00022801"/>
    </source>
</evidence>
<dbReference type="SUPFAM" id="SSF50324">
    <property type="entry name" value="Inorganic pyrophosphatase"/>
    <property type="match status" value="1"/>
</dbReference>
<evidence type="ECO:0000256" key="4">
    <source>
        <dbReference type="ARBA" id="ARBA00022723"/>
    </source>
</evidence>
<dbReference type="VEuPathDB" id="FungiDB:SCODWIG_00679"/>
<proteinExistence type="inferred from homology"/>
<evidence type="ECO:0000256" key="2">
    <source>
        <dbReference type="ARBA" id="ARBA00006220"/>
    </source>
</evidence>
<keyword evidence="6" id="KW-0460">Magnesium</keyword>
<dbReference type="CDD" id="cd00412">
    <property type="entry name" value="pyrophosphatase"/>
    <property type="match status" value="1"/>
</dbReference>